<dbReference type="Gene3D" id="1.10.760.10">
    <property type="entry name" value="Cytochrome c-like domain"/>
    <property type="match status" value="1"/>
</dbReference>
<keyword evidence="1" id="KW-0813">Transport</keyword>
<dbReference type="PROSITE" id="PS51007">
    <property type="entry name" value="CYTC"/>
    <property type="match status" value="1"/>
</dbReference>
<evidence type="ECO:0000256" key="5">
    <source>
        <dbReference type="ARBA" id="ARBA00023004"/>
    </source>
</evidence>
<dbReference type="PANTHER" id="PTHR11961">
    <property type="entry name" value="CYTOCHROME C"/>
    <property type="match status" value="1"/>
</dbReference>
<evidence type="ECO:0000259" key="6">
    <source>
        <dbReference type="PROSITE" id="PS51007"/>
    </source>
</evidence>
<accession>X0RPC9</accession>
<dbReference type="GO" id="GO:0009055">
    <property type="term" value="F:electron transfer activity"/>
    <property type="evidence" value="ECO:0007669"/>
    <property type="project" value="InterPro"/>
</dbReference>
<keyword evidence="2" id="KW-0349">Heme</keyword>
<evidence type="ECO:0000313" key="7">
    <source>
        <dbReference type="EMBL" id="GAF70714.1"/>
    </source>
</evidence>
<dbReference type="InterPro" id="IPR002327">
    <property type="entry name" value="Cyt_c_1A/1B"/>
</dbReference>
<feature type="domain" description="Cytochrome c" evidence="6">
    <location>
        <begin position="24"/>
        <end position="126"/>
    </location>
</feature>
<dbReference type="Pfam" id="PF00034">
    <property type="entry name" value="Cytochrom_C"/>
    <property type="match status" value="1"/>
</dbReference>
<dbReference type="GO" id="GO:0020037">
    <property type="term" value="F:heme binding"/>
    <property type="evidence" value="ECO:0007669"/>
    <property type="project" value="InterPro"/>
</dbReference>
<keyword evidence="3" id="KW-0479">Metal-binding</keyword>
<evidence type="ECO:0000256" key="3">
    <source>
        <dbReference type="ARBA" id="ARBA00022723"/>
    </source>
</evidence>
<organism evidence="7">
    <name type="scientific">marine sediment metagenome</name>
    <dbReference type="NCBI Taxonomy" id="412755"/>
    <lineage>
        <taxon>unclassified sequences</taxon>
        <taxon>metagenomes</taxon>
        <taxon>ecological metagenomes</taxon>
    </lineage>
</organism>
<proteinExistence type="predicted"/>
<name>X0RPC9_9ZZZZ</name>
<keyword evidence="5" id="KW-0408">Iron</keyword>
<sequence>MRKQLLACISAALIAGSSPAFAEGDAAKGKRIYKRCQACHNVNKDKNKIGPHLVGIVGRKAGIVTKYKYSKALLAKAAEGLVWDKASLSAYLQKPKAFIPRGKMPFAGLRKPADRDNVIAYLKEAGKKN</sequence>
<dbReference type="EMBL" id="BARS01003954">
    <property type="protein sequence ID" value="GAF70714.1"/>
    <property type="molecule type" value="Genomic_DNA"/>
</dbReference>
<dbReference type="SUPFAM" id="SSF46626">
    <property type="entry name" value="Cytochrome c"/>
    <property type="match status" value="1"/>
</dbReference>
<dbReference type="PRINTS" id="PR00604">
    <property type="entry name" value="CYTCHRMECIAB"/>
</dbReference>
<protein>
    <recommendedName>
        <fullName evidence="6">Cytochrome c domain-containing protein</fullName>
    </recommendedName>
</protein>
<evidence type="ECO:0000256" key="2">
    <source>
        <dbReference type="ARBA" id="ARBA00022617"/>
    </source>
</evidence>
<keyword evidence="4" id="KW-0249">Electron transport</keyword>
<dbReference type="InterPro" id="IPR036909">
    <property type="entry name" value="Cyt_c-like_dom_sf"/>
</dbReference>
<comment type="caution">
    <text evidence="7">The sequence shown here is derived from an EMBL/GenBank/DDBJ whole genome shotgun (WGS) entry which is preliminary data.</text>
</comment>
<gene>
    <name evidence="7" type="ORF">S01H1_07692</name>
</gene>
<reference evidence="7" key="1">
    <citation type="journal article" date="2014" name="Front. Microbiol.">
        <title>High frequency of phylogenetically diverse reductive dehalogenase-homologous genes in deep subseafloor sedimentary metagenomes.</title>
        <authorList>
            <person name="Kawai M."/>
            <person name="Futagami T."/>
            <person name="Toyoda A."/>
            <person name="Takaki Y."/>
            <person name="Nishi S."/>
            <person name="Hori S."/>
            <person name="Arai W."/>
            <person name="Tsubouchi T."/>
            <person name="Morono Y."/>
            <person name="Uchiyama I."/>
            <person name="Ito T."/>
            <person name="Fujiyama A."/>
            <person name="Inagaki F."/>
            <person name="Takami H."/>
        </authorList>
    </citation>
    <scope>NUCLEOTIDE SEQUENCE</scope>
    <source>
        <strain evidence="7">Expedition CK06-06</strain>
    </source>
</reference>
<dbReference type="AlphaFoldDB" id="X0RPC9"/>
<dbReference type="InterPro" id="IPR009056">
    <property type="entry name" value="Cyt_c-like_dom"/>
</dbReference>
<evidence type="ECO:0000256" key="4">
    <source>
        <dbReference type="ARBA" id="ARBA00022982"/>
    </source>
</evidence>
<dbReference type="GO" id="GO:0046872">
    <property type="term" value="F:metal ion binding"/>
    <property type="evidence" value="ECO:0007669"/>
    <property type="project" value="UniProtKB-KW"/>
</dbReference>
<evidence type="ECO:0000256" key="1">
    <source>
        <dbReference type="ARBA" id="ARBA00022448"/>
    </source>
</evidence>